<feature type="transmembrane region" description="Helical" evidence="1">
    <location>
        <begin position="153"/>
        <end position="173"/>
    </location>
</feature>
<evidence type="ECO:0000259" key="2">
    <source>
        <dbReference type="Pfam" id="PF00892"/>
    </source>
</evidence>
<gene>
    <name evidence="3" type="ORF">SAMN04488082_106127</name>
</gene>
<dbReference type="GO" id="GO:0016020">
    <property type="term" value="C:membrane"/>
    <property type="evidence" value="ECO:0007669"/>
    <property type="project" value="InterPro"/>
</dbReference>
<dbReference type="Pfam" id="PF00892">
    <property type="entry name" value="EamA"/>
    <property type="match status" value="2"/>
</dbReference>
<proteinExistence type="predicted"/>
<feature type="transmembrane region" description="Helical" evidence="1">
    <location>
        <begin position="251"/>
        <end position="274"/>
    </location>
</feature>
<keyword evidence="4" id="KW-1185">Reference proteome</keyword>
<feature type="transmembrane region" description="Helical" evidence="1">
    <location>
        <begin position="36"/>
        <end position="57"/>
    </location>
</feature>
<evidence type="ECO:0000313" key="4">
    <source>
        <dbReference type="Proteomes" id="UP000198635"/>
    </source>
</evidence>
<organism evidence="3 4">
    <name type="scientific">Desulfomicrobium apsheronum</name>
    <dbReference type="NCBI Taxonomy" id="52560"/>
    <lineage>
        <taxon>Bacteria</taxon>
        <taxon>Pseudomonadati</taxon>
        <taxon>Thermodesulfobacteriota</taxon>
        <taxon>Desulfovibrionia</taxon>
        <taxon>Desulfovibrionales</taxon>
        <taxon>Desulfomicrobiaceae</taxon>
        <taxon>Desulfomicrobium</taxon>
    </lineage>
</organism>
<feature type="transmembrane region" description="Helical" evidence="1">
    <location>
        <begin position="227"/>
        <end position="245"/>
    </location>
</feature>
<dbReference type="Proteomes" id="UP000198635">
    <property type="component" value="Unassembled WGS sequence"/>
</dbReference>
<sequence length="299" mass="31668">MTTIPFAGEIAALSAAFIWALATIIYARTGNKAPALFLNLVKGSIAVAMLTVTIFVLGDAPPTLSTSQWLWLVGSGIVGISIGDSAYFSAIKRVGPSQTLLIESLAPPLTGVLALCFLHEAIGFWAWAGIFLTMSGILWVVTEHQPQQKGLNLPGLGFATLAALCQATGMVMSRQVMVATDITPLWAALIRLAAASLVLWTALPLLKPEIVLRRECWRAIGTARNGWAFFTLAVFLGTFLGIWLQQAALKLTGAAIAQTLISVSPLFALGLAVVTGHKVSRRSLVGALVTLAGVALFFR</sequence>
<evidence type="ECO:0000256" key="1">
    <source>
        <dbReference type="SAM" id="Phobius"/>
    </source>
</evidence>
<accession>A0A1I3TW86</accession>
<dbReference type="OrthoDB" id="6235706at2"/>
<dbReference type="InterPro" id="IPR037185">
    <property type="entry name" value="EmrE-like"/>
</dbReference>
<evidence type="ECO:0000313" key="3">
    <source>
        <dbReference type="EMBL" id="SFJ74920.1"/>
    </source>
</evidence>
<feature type="transmembrane region" description="Helical" evidence="1">
    <location>
        <begin position="69"/>
        <end position="88"/>
    </location>
</feature>
<feature type="transmembrane region" description="Helical" evidence="1">
    <location>
        <begin position="6"/>
        <end position="27"/>
    </location>
</feature>
<dbReference type="STRING" id="52560.SAMN04488082_106127"/>
<protein>
    <submittedName>
        <fullName evidence="3">Uncharacterized membrane protein</fullName>
    </submittedName>
</protein>
<dbReference type="EMBL" id="FORX01000006">
    <property type="protein sequence ID" value="SFJ74920.1"/>
    <property type="molecule type" value="Genomic_DNA"/>
</dbReference>
<feature type="transmembrane region" description="Helical" evidence="1">
    <location>
        <begin position="185"/>
        <end position="206"/>
    </location>
</feature>
<feature type="domain" description="EamA" evidence="2">
    <location>
        <begin position="154"/>
        <end position="298"/>
    </location>
</feature>
<dbReference type="AlphaFoldDB" id="A0A1I3TW86"/>
<name>A0A1I3TW86_9BACT</name>
<feature type="domain" description="EamA" evidence="2">
    <location>
        <begin position="8"/>
        <end position="141"/>
    </location>
</feature>
<dbReference type="InterPro" id="IPR000620">
    <property type="entry name" value="EamA_dom"/>
</dbReference>
<dbReference type="PANTHER" id="PTHR22911:SF137">
    <property type="entry name" value="SOLUTE CARRIER FAMILY 35 MEMBER G2-RELATED"/>
    <property type="match status" value="1"/>
</dbReference>
<dbReference type="SUPFAM" id="SSF103481">
    <property type="entry name" value="Multidrug resistance efflux transporter EmrE"/>
    <property type="match status" value="2"/>
</dbReference>
<keyword evidence="1" id="KW-0472">Membrane</keyword>
<keyword evidence="1" id="KW-0812">Transmembrane</keyword>
<dbReference type="RefSeq" id="WP_092373992.1">
    <property type="nucleotide sequence ID" value="NZ_FORX01000006.1"/>
</dbReference>
<feature type="transmembrane region" description="Helical" evidence="1">
    <location>
        <begin position="124"/>
        <end position="141"/>
    </location>
</feature>
<keyword evidence="1" id="KW-1133">Transmembrane helix</keyword>
<reference evidence="4" key="1">
    <citation type="submission" date="2016-10" db="EMBL/GenBank/DDBJ databases">
        <authorList>
            <person name="Varghese N."/>
            <person name="Submissions S."/>
        </authorList>
    </citation>
    <scope>NUCLEOTIDE SEQUENCE [LARGE SCALE GENOMIC DNA]</scope>
    <source>
        <strain evidence="4">DSM 5918</strain>
    </source>
</reference>
<dbReference type="PANTHER" id="PTHR22911">
    <property type="entry name" value="ACYL-MALONYL CONDENSING ENZYME-RELATED"/>
    <property type="match status" value="1"/>
</dbReference>
<feature type="transmembrane region" description="Helical" evidence="1">
    <location>
        <begin position="281"/>
        <end position="298"/>
    </location>
</feature>